<name>A0A5I5YHS2_SALVI</name>
<dbReference type="EMBL" id="AAHKMW010000005">
    <property type="protein sequence ID" value="EBX2069913.1"/>
    <property type="molecule type" value="Genomic_DNA"/>
</dbReference>
<reference evidence="1" key="1">
    <citation type="submission" date="2018-06" db="EMBL/GenBank/DDBJ databases">
        <authorList>
            <person name="Ashton P.M."/>
            <person name="Dallman T."/>
            <person name="Nair S."/>
            <person name="De Pinna E."/>
            <person name="Peters T."/>
            <person name="Grant K."/>
        </authorList>
    </citation>
    <scope>NUCLEOTIDE SEQUENCE</scope>
    <source>
        <strain evidence="1">118950</strain>
    </source>
</reference>
<protein>
    <submittedName>
        <fullName evidence="1">Uncharacterized protein</fullName>
    </submittedName>
</protein>
<sequence>MFYLNNGNLNESKSIIFLSIIAYPGITQAINQNVMIEPLVIRDSTNYLVLPQAQQAEFSQCKSWPHDSTVIPAKYEATLLNGSLISMFIGGITVNLYTTADVKVNTDAQCTLLNGNFPGYYGITCFVTGYDTDKAVPVRTDNGMSIIESKLYATGTMRYITEIPMDGSGFQGMAIGGAVVINTGAITPTPNTGVISNITMPPLYDPGFIFTVPGCGQYKYHSGTGSVFTNNNSTYTVASPIGFITASLDKNSVLNYNELHYNDKAENIELGKIYLMYKEKNVTWGEGFDYTLENSTINVVCADSRIKTNVDYQCRNGDMGACNNGELGRIIGNWERINVDTNCSVTVILPWQ</sequence>
<accession>A0A5I5YHS2</accession>
<evidence type="ECO:0000313" key="1">
    <source>
        <dbReference type="EMBL" id="EBX2069913.1"/>
    </source>
</evidence>
<dbReference type="AlphaFoldDB" id="A0A5I5YHS2"/>
<gene>
    <name evidence="1" type="ORF">DRD54_06155</name>
</gene>
<proteinExistence type="predicted"/>
<organism evidence="1">
    <name type="scientific">Salmonella virchow</name>
    <dbReference type="NCBI Taxonomy" id="48409"/>
    <lineage>
        <taxon>Bacteria</taxon>
        <taxon>Pseudomonadati</taxon>
        <taxon>Pseudomonadota</taxon>
        <taxon>Gammaproteobacteria</taxon>
        <taxon>Enterobacterales</taxon>
        <taxon>Enterobacteriaceae</taxon>
        <taxon>Salmonella</taxon>
    </lineage>
</organism>
<comment type="caution">
    <text evidence="1">The sequence shown here is derived from an EMBL/GenBank/DDBJ whole genome shotgun (WGS) entry which is preliminary data.</text>
</comment>